<gene>
    <name evidence="2" type="ORF">HGA13_25645</name>
</gene>
<organism evidence="2 3">
    <name type="scientific">Nocardia speluncae</name>
    <dbReference type="NCBI Taxonomy" id="419477"/>
    <lineage>
        <taxon>Bacteria</taxon>
        <taxon>Bacillati</taxon>
        <taxon>Actinomycetota</taxon>
        <taxon>Actinomycetes</taxon>
        <taxon>Mycobacteriales</taxon>
        <taxon>Nocardiaceae</taxon>
        <taxon>Nocardia</taxon>
    </lineage>
</organism>
<dbReference type="RefSeq" id="WP_068038275.1">
    <property type="nucleotide sequence ID" value="NZ_JAAXOO010000007.1"/>
</dbReference>
<evidence type="ECO:0000256" key="1">
    <source>
        <dbReference type="SAM" id="MobiDB-lite"/>
    </source>
</evidence>
<protein>
    <submittedName>
        <fullName evidence="2">Uncharacterized protein</fullName>
    </submittedName>
</protein>
<sequence length="101" mass="10246">MTRGAAATGLLVPPAALTGTLVYRSVRSPVRPVGDVSRGHRGSRAVPDGGGLPNGGTVFAEECPGVADLAPDLVATLRAAANEYGCFAMYPDPAHGQGMQQ</sequence>
<dbReference type="Proteomes" id="UP000565715">
    <property type="component" value="Unassembled WGS sequence"/>
</dbReference>
<dbReference type="AlphaFoldDB" id="A0A846XM69"/>
<evidence type="ECO:0000313" key="3">
    <source>
        <dbReference type="Proteomes" id="UP000565715"/>
    </source>
</evidence>
<proteinExistence type="predicted"/>
<name>A0A846XM69_9NOCA</name>
<accession>A0A846XM69</accession>
<keyword evidence="3" id="KW-1185">Reference proteome</keyword>
<feature type="region of interest" description="Disordered" evidence="1">
    <location>
        <begin position="32"/>
        <end position="53"/>
    </location>
</feature>
<reference evidence="2 3" key="1">
    <citation type="submission" date="2020-04" db="EMBL/GenBank/DDBJ databases">
        <title>MicrobeNet Type strains.</title>
        <authorList>
            <person name="Nicholson A.C."/>
        </authorList>
    </citation>
    <scope>NUCLEOTIDE SEQUENCE [LARGE SCALE GENOMIC DNA]</scope>
    <source>
        <strain evidence="2 3">DSM 45078</strain>
    </source>
</reference>
<comment type="caution">
    <text evidence="2">The sequence shown here is derived from an EMBL/GenBank/DDBJ whole genome shotgun (WGS) entry which is preliminary data.</text>
</comment>
<evidence type="ECO:0000313" key="2">
    <source>
        <dbReference type="EMBL" id="NKY36425.1"/>
    </source>
</evidence>
<dbReference type="EMBL" id="JAAXOO010000007">
    <property type="protein sequence ID" value="NKY36425.1"/>
    <property type="molecule type" value="Genomic_DNA"/>
</dbReference>